<evidence type="ECO:0000256" key="6">
    <source>
        <dbReference type="ARBA" id="ARBA00022840"/>
    </source>
</evidence>
<accession>A0A0N4U9X2</accession>
<comment type="subcellular location">
    <subcellularLocation>
        <location evidence="1">Nucleus</location>
    </subcellularLocation>
</comment>
<reference evidence="14" key="1">
    <citation type="submission" date="2017-02" db="UniProtKB">
        <authorList>
            <consortium name="WormBaseParasite"/>
        </authorList>
    </citation>
    <scope>IDENTIFICATION</scope>
</reference>
<dbReference type="Gene3D" id="3.40.50.300">
    <property type="entry name" value="P-loop containing nucleotide triphosphate hydrolases"/>
    <property type="match status" value="2"/>
</dbReference>
<dbReference type="AlphaFoldDB" id="A0A0N4U9X2"/>
<dbReference type="STRING" id="318479.A0A0N4U9X2"/>
<evidence type="ECO:0000256" key="2">
    <source>
        <dbReference type="ARBA" id="ARBA00022741"/>
    </source>
</evidence>
<evidence type="ECO:0000313" key="12">
    <source>
        <dbReference type="Proteomes" id="UP000038040"/>
    </source>
</evidence>
<dbReference type="EMBL" id="UYYG01001164">
    <property type="protein sequence ID" value="VDN57945.1"/>
    <property type="molecule type" value="Genomic_DNA"/>
</dbReference>
<dbReference type="GO" id="GO:0005634">
    <property type="term" value="C:nucleus"/>
    <property type="evidence" value="ECO:0007669"/>
    <property type="project" value="UniProtKB-SubCell"/>
</dbReference>
<keyword evidence="3" id="KW-0227">DNA damage</keyword>
<feature type="domain" description="Helicase C-terminal" evidence="10">
    <location>
        <begin position="237"/>
        <end position="408"/>
    </location>
</feature>
<organism evidence="12 14">
    <name type="scientific">Dracunculus medinensis</name>
    <name type="common">Guinea worm</name>
    <dbReference type="NCBI Taxonomy" id="318479"/>
    <lineage>
        <taxon>Eukaryota</taxon>
        <taxon>Metazoa</taxon>
        <taxon>Ecdysozoa</taxon>
        <taxon>Nematoda</taxon>
        <taxon>Chromadorea</taxon>
        <taxon>Rhabditida</taxon>
        <taxon>Spirurina</taxon>
        <taxon>Dracunculoidea</taxon>
        <taxon>Dracunculidae</taxon>
        <taxon>Dracunculus</taxon>
    </lineage>
</organism>
<dbReference type="InterPro" id="IPR011545">
    <property type="entry name" value="DEAD/DEAH_box_helicase_dom"/>
</dbReference>
<dbReference type="PANTHER" id="PTHR47961">
    <property type="entry name" value="DNA POLYMERASE THETA, PUTATIVE (AFU_ORTHOLOGUE AFUA_1G05260)-RELATED"/>
    <property type="match status" value="1"/>
</dbReference>
<dbReference type="Pfam" id="PF00270">
    <property type="entry name" value="DEAD"/>
    <property type="match status" value="1"/>
</dbReference>
<dbReference type="Pfam" id="PF00271">
    <property type="entry name" value="Helicase_C"/>
    <property type="match status" value="1"/>
</dbReference>
<keyword evidence="13" id="KW-1185">Reference proteome</keyword>
<dbReference type="InterPro" id="IPR001650">
    <property type="entry name" value="Helicase_C-like"/>
</dbReference>
<reference evidence="11 13" key="2">
    <citation type="submission" date="2018-11" db="EMBL/GenBank/DDBJ databases">
        <authorList>
            <consortium name="Pathogen Informatics"/>
        </authorList>
    </citation>
    <scope>NUCLEOTIDE SEQUENCE [LARGE SCALE GENOMIC DNA]</scope>
</reference>
<dbReference type="Proteomes" id="UP000274756">
    <property type="component" value="Unassembled WGS sequence"/>
</dbReference>
<dbReference type="SUPFAM" id="SSF52540">
    <property type="entry name" value="P-loop containing nucleoside triphosphate hydrolases"/>
    <property type="match status" value="1"/>
</dbReference>
<evidence type="ECO:0000313" key="14">
    <source>
        <dbReference type="WBParaSite" id="DME_0000391301-mRNA-1"/>
    </source>
</evidence>
<evidence type="ECO:0000256" key="3">
    <source>
        <dbReference type="ARBA" id="ARBA00022763"/>
    </source>
</evidence>
<evidence type="ECO:0000256" key="1">
    <source>
        <dbReference type="ARBA" id="ARBA00004123"/>
    </source>
</evidence>
<keyword evidence="4" id="KW-0378">Hydrolase</keyword>
<dbReference type="PANTHER" id="PTHR47961:SF6">
    <property type="entry name" value="DNA-DIRECTED DNA POLYMERASE"/>
    <property type="match status" value="1"/>
</dbReference>
<dbReference type="PROSITE" id="PS51194">
    <property type="entry name" value="HELICASE_CTER"/>
    <property type="match status" value="1"/>
</dbReference>
<feature type="domain" description="Helicase ATP-binding" evidence="9">
    <location>
        <begin position="35"/>
        <end position="206"/>
    </location>
</feature>
<keyword evidence="6" id="KW-0067">ATP-binding</keyword>
<dbReference type="SMART" id="SM00487">
    <property type="entry name" value="DEXDc"/>
    <property type="match status" value="1"/>
</dbReference>
<dbReference type="CDD" id="cd18795">
    <property type="entry name" value="SF2_C_Ski2"/>
    <property type="match status" value="1"/>
</dbReference>
<evidence type="ECO:0000256" key="5">
    <source>
        <dbReference type="ARBA" id="ARBA00022806"/>
    </source>
</evidence>
<evidence type="ECO:0000259" key="9">
    <source>
        <dbReference type="PROSITE" id="PS51192"/>
    </source>
</evidence>
<dbReference type="GO" id="GO:0003676">
    <property type="term" value="F:nucleic acid binding"/>
    <property type="evidence" value="ECO:0007669"/>
    <property type="project" value="InterPro"/>
</dbReference>
<dbReference type="InterPro" id="IPR050474">
    <property type="entry name" value="Hel308_SKI2-like"/>
</dbReference>
<dbReference type="InterPro" id="IPR014001">
    <property type="entry name" value="Helicase_ATP-bd"/>
</dbReference>
<keyword evidence="7" id="KW-0234">DNA repair</keyword>
<gene>
    <name evidence="11" type="ORF">DME_LOCUS7918</name>
</gene>
<dbReference type="SMART" id="SM00490">
    <property type="entry name" value="HELICc"/>
    <property type="match status" value="1"/>
</dbReference>
<dbReference type="InterPro" id="IPR027417">
    <property type="entry name" value="P-loop_NTPase"/>
</dbReference>
<dbReference type="WBParaSite" id="DME_0000391301-mRNA-1">
    <property type="protein sequence ID" value="DME_0000391301-mRNA-1"/>
    <property type="gene ID" value="DME_0000391301"/>
</dbReference>
<evidence type="ECO:0000313" key="11">
    <source>
        <dbReference type="EMBL" id="VDN57945.1"/>
    </source>
</evidence>
<dbReference type="GO" id="GO:0005524">
    <property type="term" value="F:ATP binding"/>
    <property type="evidence" value="ECO:0007669"/>
    <property type="project" value="UniProtKB-KW"/>
</dbReference>
<evidence type="ECO:0000256" key="7">
    <source>
        <dbReference type="ARBA" id="ARBA00023204"/>
    </source>
</evidence>
<sequence>MDYPSWISESIIDVYHKSGLKKLFQWQYDLLINDKIRYPLSSNLLYSAPTSAGKTIVAEILALHTIIETNRAALFVFPFISVAKEKFRNLQKLWRNFNLRVCGYMGPNSAPLTAWDTAICTIEKANSLINKSIDEDALERISVIIIDEFHMIFDPHRGQIVENMIAKIRYASKKLNNHIQIIGMSATLPNLEKLSKWLNAFSIASDFRPVHLSQLILTNNTLKDINTMETKKICSLCMESLYAKQSVLIFCSSKAETEKISLNFVSYMIDVDFDSRRLSSLLDLDQLSIFLKKFHSRTQSNDELLRKTIPYGVAFHHAGLTVEEREEIEDGFRNGLLKILCATSTLSSGVNLPAQKVIIKAQFNGPLALSSITYHQMIGRAGRLGQTVDVDFLSKKLDIDVIANCSAK</sequence>
<name>A0A0N4U9X2_DRAME</name>
<protein>
    <submittedName>
        <fullName evidence="14">Helicase ATP-binding domain-containing protein</fullName>
    </submittedName>
</protein>
<dbReference type="GO" id="GO:0006281">
    <property type="term" value="P:DNA repair"/>
    <property type="evidence" value="ECO:0007669"/>
    <property type="project" value="UniProtKB-KW"/>
</dbReference>
<dbReference type="CDD" id="cd18026">
    <property type="entry name" value="DEXHc_POLQ-like"/>
    <property type="match status" value="1"/>
</dbReference>
<evidence type="ECO:0000259" key="10">
    <source>
        <dbReference type="PROSITE" id="PS51194"/>
    </source>
</evidence>
<keyword evidence="5" id="KW-0347">Helicase</keyword>
<keyword evidence="8" id="KW-0539">Nucleus</keyword>
<dbReference type="GO" id="GO:0016787">
    <property type="term" value="F:hydrolase activity"/>
    <property type="evidence" value="ECO:0007669"/>
    <property type="project" value="UniProtKB-KW"/>
</dbReference>
<keyword evidence="2" id="KW-0547">Nucleotide-binding</keyword>
<dbReference type="OrthoDB" id="2320933at2759"/>
<dbReference type="FunFam" id="3.40.50.300:FF:000813">
    <property type="entry name" value="helicase POLQ-like isoform X1"/>
    <property type="match status" value="1"/>
</dbReference>
<proteinExistence type="predicted"/>
<evidence type="ECO:0000256" key="8">
    <source>
        <dbReference type="ARBA" id="ARBA00023242"/>
    </source>
</evidence>
<dbReference type="Proteomes" id="UP000038040">
    <property type="component" value="Unplaced"/>
</dbReference>
<dbReference type="GO" id="GO:0004386">
    <property type="term" value="F:helicase activity"/>
    <property type="evidence" value="ECO:0007669"/>
    <property type="project" value="UniProtKB-KW"/>
</dbReference>
<dbReference type="PROSITE" id="PS51192">
    <property type="entry name" value="HELICASE_ATP_BIND_1"/>
    <property type="match status" value="1"/>
</dbReference>
<evidence type="ECO:0000313" key="13">
    <source>
        <dbReference type="Proteomes" id="UP000274756"/>
    </source>
</evidence>
<evidence type="ECO:0000256" key="4">
    <source>
        <dbReference type="ARBA" id="ARBA00022801"/>
    </source>
</evidence>